<protein>
    <recommendedName>
        <fullName evidence="5">DUF3558 domain-containing protein</fullName>
    </recommendedName>
</protein>
<feature type="compositionally biased region" description="Gly residues" evidence="1">
    <location>
        <begin position="210"/>
        <end position="228"/>
    </location>
</feature>
<feature type="compositionally biased region" description="Acidic residues" evidence="1">
    <location>
        <begin position="199"/>
        <end position="209"/>
    </location>
</feature>
<accession>A0ABV9AAS6</accession>
<organism evidence="3 4">
    <name type="scientific">Streptomyces ovatisporus</name>
    <dbReference type="NCBI Taxonomy" id="1128682"/>
    <lineage>
        <taxon>Bacteria</taxon>
        <taxon>Bacillati</taxon>
        <taxon>Actinomycetota</taxon>
        <taxon>Actinomycetes</taxon>
        <taxon>Kitasatosporales</taxon>
        <taxon>Streptomycetaceae</taxon>
        <taxon>Streptomyces</taxon>
    </lineage>
</organism>
<evidence type="ECO:0000256" key="2">
    <source>
        <dbReference type="SAM" id="SignalP"/>
    </source>
</evidence>
<feature type="compositionally biased region" description="Low complexity" evidence="1">
    <location>
        <begin position="237"/>
        <end position="256"/>
    </location>
</feature>
<evidence type="ECO:0008006" key="5">
    <source>
        <dbReference type="Google" id="ProtNLM"/>
    </source>
</evidence>
<dbReference type="RefSeq" id="WP_386450746.1">
    <property type="nucleotide sequence ID" value="NZ_JBHSFH010000012.1"/>
</dbReference>
<keyword evidence="4" id="KW-1185">Reference proteome</keyword>
<comment type="caution">
    <text evidence="3">The sequence shown here is derived from an EMBL/GenBank/DDBJ whole genome shotgun (WGS) entry which is preliminary data.</text>
</comment>
<dbReference type="PROSITE" id="PS51257">
    <property type="entry name" value="PROKAR_LIPOPROTEIN"/>
    <property type="match status" value="1"/>
</dbReference>
<reference evidence="4" key="1">
    <citation type="journal article" date="2019" name="Int. J. Syst. Evol. Microbiol.">
        <title>The Global Catalogue of Microorganisms (GCM) 10K type strain sequencing project: providing services to taxonomists for standard genome sequencing and annotation.</title>
        <authorList>
            <consortium name="The Broad Institute Genomics Platform"/>
            <consortium name="The Broad Institute Genome Sequencing Center for Infectious Disease"/>
            <person name="Wu L."/>
            <person name="Ma J."/>
        </authorList>
    </citation>
    <scope>NUCLEOTIDE SEQUENCE [LARGE SCALE GENOMIC DNA]</scope>
    <source>
        <strain evidence="4">CGMCC 4.7357</strain>
    </source>
</reference>
<sequence>MQRRARTYVTGVALVVMLSGGLTACTSSPDEDGSGDTEAGSSGTPETSAPPGRYRTLPEPCGAVGLGTLKKLLPDAEGATEGSSSTPGKGTESDDEDSPYEGEAIATYDTDRRAGCRWKSTNSLATRNLTVDFERVVSYDPAVSDDEQAQLLYDERAGQAEIPTESEPPADEGDGGEGDGGEGDGGEGDGSEAEKAEESTEPGEGDNGDAGDGGTDGKGGGEGGGDPGGESEKSDNSDGSPGPEESESEPSASPDADLSPRTLDDIGDNAYIDDQLDTGDSGVHRDITLVFRSANVIATVTYDQWLTDKRRTPDSAELQEKARSVAEELAADFDDN</sequence>
<dbReference type="EMBL" id="JBHSFH010000012">
    <property type="protein sequence ID" value="MFC4496577.1"/>
    <property type="molecule type" value="Genomic_DNA"/>
</dbReference>
<feature type="region of interest" description="Disordered" evidence="1">
    <location>
        <begin position="139"/>
        <end position="282"/>
    </location>
</feature>
<evidence type="ECO:0000313" key="4">
    <source>
        <dbReference type="Proteomes" id="UP001595997"/>
    </source>
</evidence>
<name>A0ABV9AAS6_9ACTN</name>
<feature type="signal peptide" evidence="2">
    <location>
        <begin position="1"/>
        <end position="24"/>
    </location>
</feature>
<evidence type="ECO:0000313" key="3">
    <source>
        <dbReference type="EMBL" id="MFC4496577.1"/>
    </source>
</evidence>
<proteinExistence type="predicted"/>
<dbReference type="Proteomes" id="UP001595997">
    <property type="component" value="Unassembled WGS sequence"/>
</dbReference>
<feature type="compositionally biased region" description="Acidic residues" evidence="1">
    <location>
        <begin position="168"/>
        <end position="191"/>
    </location>
</feature>
<gene>
    <name evidence="3" type="ORF">ACFPA8_20830</name>
</gene>
<keyword evidence="2" id="KW-0732">Signal</keyword>
<evidence type="ECO:0000256" key="1">
    <source>
        <dbReference type="SAM" id="MobiDB-lite"/>
    </source>
</evidence>
<feature type="region of interest" description="Disordered" evidence="1">
    <location>
        <begin position="25"/>
        <end position="113"/>
    </location>
</feature>
<feature type="chain" id="PRO_5045809804" description="DUF3558 domain-containing protein" evidence="2">
    <location>
        <begin position="25"/>
        <end position="336"/>
    </location>
</feature>